<evidence type="ECO:0000313" key="4">
    <source>
        <dbReference type="EnsemblPlants" id="ONIVA06G13150.1"/>
    </source>
</evidence>
<feature type="transmembrane region" description="Helical" evidence="2">
    <location>
        <begin position="336"/>
        <end position="356"/>
    </location>
</feature>
<dbReference type="PANTHER" id="PTHR24177:SF465">
    <property type="entry name" value="OS06G0294400 PROTEIN"/>
    <property type="match status" value="1"/>
</dbReference>
<evidence type="ECO:0000256" key="2">
    <source>
        <dbReference type="SAM" id="Phobius"/>
    </source>
</evidence>
<feature type="transmembrane region" description="Helical" evidence="2">
    <location>
        <begin position="654"/>
        <end position="671"/>
    </location>
</feature>
<feature type="transmembrane region" description="Helical" evidence="2">
    <location>
        <begin position="105"/>
        <end position="122"/>
    </location>
</feature>
<feature type="transmembrane region" description="Helical" evidence="2">
    <location>
        <begin position="574"/>
        <end position="590"/>
    </location>
</feature>
<protein>
    <recommendedName>
        <fullName evidence="3">PGG domain-containing protein</fullName>
    </recommendedName>
</protein>
<feature type="transmembrane region" description="Helical" evidence="2">
    <location>
        <begin position="305"/>
        <end position="324"/>
    </location>
</feature>
<keyword evidence="5" id="KW-1185">Reference proteome</keyword>
<dbReference type="Pfam" id="PF13962">
    <property type="entry name" value="PGG"/>
    <property type="match status" value="5"/>
</dbReference>
<feature type="transmembrane region" description="Helical" evidence="2">
    <location>
        <begin position="622"/>
        <end position="642"/>
    </location>
</feature>
<dbReference type="HOGENOM" id="CLU_007110_1_0_1"/>
<keyword evidence="2" id="KW-0812">Transmembrane</keyword>
<feature type="domain" description="PGG" evidence="3">
    <location>
        <begin position="204"/>
        <end position="330"/>
    </location>
</feature>
<dbReference type="STRING" id="4536.A0A0E0HP79"/>
<organism evidence="4">
    <name type="scientific">Oryza nivara</name>
    <name type="common">Indian wild rice</name>
    <name type="synonym">Oryza sativa f. spontanea</name>
    <dbReference type="NCBI Taxonomy" id="4536"/>
    <lineage>
        <taxon>Eukaryota</taxon>
        <taxon>Viridiplantae</taxon>
        <taxon>Streptophyta</taxon>
        <taxon>Embryophyta</taxon>
        <taxon>Tracheophyta</taxon>
        <taxon>Spermatophyta</taxon>
        <taxon>Magnoliopsida</taxon>
        <taxon>Liliopsida</taxon>
        <taxon>Poales</taxon>
        <taxon>Poaceae</taxon>
        <taxon>BOP clade</taxon>
        <taxon>Oryzoideae</taxon>
        <taxon>Oryzeae</taxon>
        <taxon>Oryzinae</taxon>
        <taxon>Oryza</taxon>
    </lineage>
</organism>
<feature type="transmembrane region" description="Helical" evidence="2">
    <location>
        <begin position="683"/>
        <end position="703"/>
    </location>
</feature>
<feature type="region of interest" description="Disordered" evidence="1">
    <location>
        <begin position="363"/>
        <end position="398"/>
    </location>
</feature>
<reference evidence="4" key="2">
    <citation type="submission" date="2018-04" db="EMBL/GenBank/DDBJ databases">
        <title>OnivRS2 (Oryza nivara Reference Sequence Version 2).</title>
        <authorList>
            <person name="Zhang J."/>
            <person name="Kudrna D."/>
            <person name="Lee S."/>
            <person name="Talag J."/>
            <person name="Rajasekar S."/>
            <person name="Welchert J."/>
            <person name="Hsing Y.-I."/>
            <person name="Wing R.A."/>
        </authorList>
    </citation>
    <scope>NUCLEOTIDE SEQUENCE [LARGE SCALE GENOMIC DNA]</scope>
    <source>
        <strain evidence="4">SL10</strain>
    </source>
</reference>
<keyword evidence="2" id="KW-1133">Transmembrane helix</keyword>
<dbReference type="eggNOG" id="KOG0504">
    <property type="taxonomic scope" value="Eukaryota"/>
</dbReference>
<accession>A0A0E0HP79</accession>
<feature type="transmembrane region" description="Helical" evidence="2">
    <location>
        <begin position="407"/>
        <end position="426"/>
    </location>
</feature>
<feature type="transmembrane region" description="Helical" evidence="2">
    <location>
        <begin position="68"/>
        <end position="93"/>
    </location>
</feature>
<evidence type="ECO:0000313" key="5">
    <source>
        <dbReference type="Proteomes" id="UP000006591"/>
    </source>
</evidence>
<evidence type="ECO:0000256" key="1">
    <source>
        <dbReference type="SAM" id="MobiDB-lite"/>
    </source>
</evidence>
<evidence type="ECO:0000259" key="3">
    <source>
        <dbReference type="Pfam" id="PF13962"/>
    </source>
</evidence>
<dbReference type="GO" id="GO:0016020">
    <property type="term" value="C:membrane"/>
    <property type="evidence" value="ECO:0007669"/>
    <property type="project" value="TreeGrafter"/>
</dbReference>
<feature type="domain" description="PGG" evidence="3">
    <location>
        <begin position="568"/>
        <end position="676"/>
    </location>
</feature>
<feature type="transmembrane region" description="Helical" evidence="2">
    <location>
        <begin position="264"/>
        <end position="284"/>
    </location>
</feature>
<feature type="transmembrane region" description="Helical" evidence="2">
    <location>
        <begin position="212"/>
        <end position="231"/>
    </location>
</feature>
<feature type="transmembrane region" description="Helical" evidence="2">
    <location>
        <begin position="458"/>
        <end position="479"/>
    </location>
</feature>
<proteinExistence type="predicted"/>
<feature type="transmembrane region" description="Helical" evidence="2">
    <location>
        <begin position="20"/>
        <end position="37"/>
    </location>
</feature>
<feature type="transmembrane region" description="Helical" evidence="2">
    <location>
        <begin position="486"/>
        <end position="504"/>
    </location>
</feature>
<sequence length="796" mass="87712">MENKPAQDPHRPLEYDLRKYLLLLATMVATVTYTAGFNPPGGVWQETEAGHLAGDSIIRDTHYPRYIMFFYCNAATFALSIVVIVLIFILAILHENGIWISMFPLRLAMVLNLVGLGGAYAAGTSRHALTAGNLSALAAVFLYMVAQTVMTQFLWDRNDKNHLEAIGQGTGNNPPNPEHSVGAISPVVSQEEESQQPCKEKEEEEKNRRRKVLMLLATFVMSVAYVAGLSAPGGYWERNQEEGRHHADAGDPVLWVHHSVRLRAFFGCNTTSFVASLLIIMLLLDQKQKIIFLPLDMKRKAVPGRAHMLYAYITIALVGLVGAYVAGSCRHSDTTIYALSLVAAVLICIGILKVVLGCMPKLSQTPKASSRSGENNENNEDAFRDKTPTNGGLPSNMNNEDDILEKAQSLVVLLSTLISTVAYQAGLVPPGGVWQENQDGHKAGKPILMSTQAKHYKVFFYCNSIAFVASLVIIILVRYKPLLKRHIFEVAIILDLFGLVGAYAAGSCQDVSTSIYVITLAGAVLIYVVIHIVFVTLEDEDKNKTSVHSTVQTGPPAINPPPSDLYVHKRRKRLLIFSVLGATLTYQAGLTPPGGFRLKDDELSHHAGDPVLLYNYPRRYKAFFYCNSLSFMSSIALIILLVNPNLYRPAIRSYALSVCVATGLLALMSAYAAGSTQHLKTSIYVFALAVLLLLVMILFLKLFPSTKSVAKVKKNDEDRAKQHAKRKYLMLLGVLAASVTYQAGLNPPGGVWQHNSNGYTIGDSVMHDNMRHRYHIFFYSNSFSFVASSCCCQRNC</sequence>
<dbReference type="EnsemblPlants" id="ONIVA06G13150.1">
    <property type="protein sequence ID" value="ONIVA06G13150.1"/>
    <property type="gene ID" value="ONIVA06G13150"/>
</dbReference>
<dbReference type="PANTHER" id="PTHR24177">
    <property type="entry name" value="CASKIN"/>
    <property type="match status" value="1"/>
</dbReference>
<feature type="compositionally biased region" description="Polar residues" evidence="1">
    <location>
        <begin position="388"/>
        <end position="398"/>
    </location>
</feature>
<reference evidence="4" key="1">
    <citation type="submission" date="2015-04" db="UniProtKB">
        <authorList>
            <consortium name="EnsemblPlants"/>
        </authorList>
    </citation>
    <scope>IDENTIFICATION</scope>
    <source>
        <strain evidence="4">SL10</strain>
    </source>
</reference>
<dbReference type="InterPro" id="IPR026961">
    <property type="entry name" value="PGG_dom"/>
</dbReference>
<dbReference type="OMA" id="VPGRAHM"/>
<feature type="transmembrane region" description="Helical" evidence="2">
    <location>
        <begin position="728"/>
        <end position="745"/>
    </location>
</feature>
<dbReference type="AlphaFoldDB" id="A0A0E0HP79"/>
<feature type="transmembrane region" description="Helical" evidence="2">
    <location>
        <begin position="134"/>
        <end position="155"/>
    </location>
</feature>
<name>A0A0E0HP79_ORYNI</name>
<keyword evidence="2" id="KW-0472">Membrane</keyword>
<dbReference type="Proteomes" id="UP000006591">
    <property type="component" value="Chromosome 6"/>
</dbReference>
<feature type="domain" description="PGG" evidence="3">
    <location>
        <begin position="723"/>
        <end position="790"/>
    </location>
</feature>
<feature type="domain" description="PGG" evidence="3">
    <location>
        <begin position="404"/>
        <end position="508"/>
    </location>
</feature>
<feature type="compositionally biased region" description="Polar residues" evidence="1">
    <location>
        <begin position="363"/>
        <end position="373"/>
    </location>
</feature>
<feature type="domain" description="PGG" evidence="3">
    <location>
        <begin position="16"/>
        <end position="126"/>
    </location>
</feature>
<feature type="transmembrane region" description="Helical" evidence="2">
    <location>
        <begin position="516"/>
        <end position="537"/>
    </location>
</feature>
<dbReference type="Gramene" id="ONIVA06G13150.1">
    <property type="protein sequence ID" value="ONIVA06G13150.1"/>
    <property type="gene ID" value="ONIVA06G13150"/>
</dbReference>